<accession>A0ACB7YYH9</accession>
<sequence>MNWMPGPVMNWTCDEGDELYDGKKMKFISDEQKTESQVREQDMILFQFQKSDVGVRYIWDFLVHRLLSRSLESRCSHQLCQREMHSSGKGQQEACDNHHGTCAICLSKIVLEEAALVKGCEHAYWPKI</sequence>
<evidence type="ECO:0000313" key="1">
    <source>
        <dbReference type="EMBL" id="KAH7858567.1"/>
    </source>
</evidence>
<gene>
    <name evidence="1" type="ORF">Vadar_025349</name>
</gene>
<reference evidence="1 2" key="1">
    <citation type="journal article" date="2021" name="Hortic Res">
        <title>High-quality reference genome and annotation aids understanding of berry development for evergreen blueberry (Vaccinium darrowii).</title>
        <authorList>
            <person name="Yu J."/>
            <person name="Hulse-Kemp A.M."/>
            <person name="Babiker E."/>
            <person name="Staton M."/>
        </authorList>
    </citation>
    <scope>NUCLEOTIDE SEQUENCE [LARGE SCALE GENOMIC DNA]</scope>
    <source>
        <strain evidence="2">cv. NJ 8807/NJ 8810</strain>
        <tissue evidence="1">Young leaf</tissue>
    </source>
</reference>
<name>A0ACB7YYH9_9ERIC</name>
<protein>
    <submittedName>
        <fullName evidence="1">Uncharacterized protein</fullName>
    </submittedName>
</protein>
<keyword evidence="2" id="KW-1185">Reference proteome</keyword>
<evidence type="ECO:0000313" key="2">
    <source>
        <dbReference type="Proteomes" id="UP000828048"/>
    </source>
</evidence>
<dbReference type="EMBL" id="CM037153">
    <property type="protein sequence ID" value="KAH7858567.1"/>
    <property type="molecule type" value="Genomic_DNA"/>
</dbReference>
<organism evidence="1 2">
    <name type="scientific">Vaccinium darrowii</name>
    <dbReference type="NCBI Taxonomy" id="229202"/>
    <lineage>
        <taxon>Eukaryota</taxon>
        <taxon>Viridiplantae</taxon>
        <taxon>Streptophyta</taxon>
        <taxon>Embryophyta</taxon>
        <taxon>Tracheophyta</taxon>
        <taxon>Spermatophyta</taxon>
        <taxon>Magnoliopsida</taxon>
        <taxon>eudicotyledons</taxon>
        <taxon>Gunneridae</taxon>
        <taxon>Pentapetalae</taxon>
        <taxon>asterids</taxon>
        <taxon>Ericales</taxon>
        <taxon>Ericaceae</taxon>
        <taxon>Vaccinioideae</taxon>
        <taxon>Vaccinieae</taxon>
        <taxon>Vaccinium</taxon>
    </lineage>
</organism>
<proteinExistence type="predicted"/>
<dbReference type="Proteomes" id="UP000828048">
    <property type="component" value="Chromosome 3"/>
</dbReference>
<comment type="caution">
    <text evidence="1">The sequence shown here is derived from an EMBL/GenBank/DDBJ whole genome shotgun (WGS) entry which is preliminary data.</text>
</comment>